<evidence type="ECO:0000256" key="3">
    <source>
        <dbReference type="ARBA" id="ARBA00022729"/>
    </source>
</evidence>
<reference evidence="11" key="2">
    <citation type="submission" date="2025-09" db="UniProtKB">
        <authorList>
            <consortium name="Ensembl"/>
        </authorList>
    </citation>
    <scope>IDENTIFICATION</scope>
</reference>
<dbReference type="GeneTree" id="ENSGT00510000049239"/>
<dbReference type="InterPro" id="IPR003961">
    <property type="entry name" value="FN3_dom"/>
</dbReference>
<keyword evidence="3" id="KW-0732">Signal</keyword>
<evidence type="ECO:0000256" key="1">
    <source>
        <dbReference type="ARBA" id="ARBA00004479"/>
    </source>
</evidence>
<evidence type="ECO:0000256" key="6">
    <source>
        <dbReference type="ARBA" id="ARBA00023157"/>
    </source>
</evidence>
<evidence type="ECO:0000256" key="5">
    <source>
        <dbReference type="ARBA" id="ARBA00023136"/>
    </source>
</evidence>
<dbReference type="PROSITE" id="PS50853">
    <property type="entry name" value="FN3"/>
    <property type="match status" value="1"/>
</dbReference>
<dbReference type="GO" id="GO:0016064">
    <property type="term" value="P:immunoglobulin mediated immune response"/>
    <property type="evidence" value="ECO:0007669"/>
    <property type="project" value="TreeGrafter"/>
</dbReference>
<feature type="domain" description="Fibronectin type-III" evidence="10">
    <location>
        <begin position="38"/>
        <end position="132"/>
    </location>
</feature>
<reference evidence="11" key="1">
    <citation type="submission" date="2025-08" db="UniProtKB">
        <authorList>
            <consortium name="Ensembl"/>
        </authorList>
    </citation>
    <scope>IDENTIFICATION</scope>
</reference>
<proteinExistence type="predicted"/>
<dbReference type="InterPro" id="IPR036116">
    <property type="entry name" value="FN3_sf"/>
</dbReference>
<evidence type="ECO:0000256" key="7">
    <source>
        <dbReference type="ARBA" id="ARBA00023170"/>
    </source>
</evidence>
<dbReference type="InterPro" id="IPR013783">
    <property type="entry name" value="Ig-like_fold"/>
</dbReference>
<accession>A0A3Q2CBZ3</accession>
<feature type="transmembrane region" description="Helical" evidence="9">
    <location>
        <begin position="146"/>
        <end position="166"/>
    </location>
</feature>
<dbReference type="Ensembl" id="ENSCVAT00000011830.1">
    <property type="protein sequence ID" value="ENSCVAP00000002378.1"/>
    <property type="gene ID" value="ENSCVAG00000003463.1"/>
</dbReference>
<name>A0A3Q2CBZ3_CYPVA</name>
<comment type="subcellular location">
    <subcellularLocation>
        <location evidence="1">Membrane</location>
        <topology evidence="1">Single-pass type I membrane protein</topology>
    </subcellularLocation>
</comment>
<dbReference type="GO" id="GO:0009897">
    <property type="term" value="C:external side of plasma membrane"/>
    <property type="evidence" value="ECO:0007669"/>
    <property type="project" value="TreeGrafter"/>
</dbReference>
<dbReference type="SUPFAM" id="SSF49265">
    <property type="entry name" value="Fibronectin type III"/>
    <property type="match status" value="1"/>
</dbReference>
<keyword evidence="2 9" id="KW-0812">Transmembrane</keyword>
<dbReference type="AlphaFoldDB" id="A0A3Q2CBZ3"/>
<dbReference type="Proteomes" id="UP000265020">
    <property type="component" value="Unassembled WGS sequence"/>
</dbReference>
<protein>
    <submittedName>
        <fullName evidence="11">Interleukin-2 receptor subunit beta-like</fullName>
    </submittedName>
</protein>
<evidence type="ECO:0000256" key="2">
    <source>
        <dbReference type="ARBA" id="ARBA00022692"/>
    </source>
</evidence>
<evidence type="ECO:0000313" key="11">
    <source>
        <dbReference type="Ensembl" id="ENSCVAP00000002378.1"/>
    </source>
</evidence>
<dbReference type="PANTHER" id="PTHR23037:SF22">
    <property type="entry name" value="CYTOKINE RECEPTOR COMMON SUBUNIT BETA"/>
    <property type="match status" value="1"/>
</dbReference>
<keyword evidence="4 9" id="KW-1133">Transmembrane helix</keyword>
<dbReference type="Gene3D" id="2.60.40.10">
    <property type="entry name" value="Immunoglobulins"/>
    <property type="match status" value="1"/>
</dbReference>
<dbReference type="GO" id="GO:0004896">
    <property type="term" value="F:cytokine receptor activity"/>
    <property type="evidence" value="ECO:0007669"/>
    <property type="project" value="TreeGrafter"/>
</dbReference>
<dbReference type="PANTHER" id="PTHR23037">
    <property type="entry name" value="CYTOKINE RECEPTOR"/>
    <property type="match status" value="1"/>
</dbReference>
<keyword evidence="5 9" id="KW-0472">Membrane</keyword>
<evidence type="ECO:0000313" key="12">
    <source>
        <dbReference type="Proteomes" id="UP000265020"/>
    </source>
</evidence>
<keyword evidence="6" id="KW-1015">Disulfide bond</keyword>
<evidence type="ECO:0000259" key="10">
    <source>
        <dbReference type="PROSITE" id="PS50853"/>
    </source>
</evidence>
<evidence type="ECO:0000256" key="9">
    <source>
        <dbReference type="SAM" id="Phobius"/>
    </source>
</evidence>
<evidence type="ECO:0000256" key="4">
    <source>
        <dbReference type="ARBA" id="ARBA00022989"/>
    </source>
</evidence>
<keyword evidence="12" id="KW-1185">Reference proteome</keyword>
<keyword evidence="7" id="KW-0675">Receptor</keyword>
<evidence type="ECO:0000256" key="8">
    <source>
        <dbReference type="ARBA" id="ARBA00023180"/>
    </source>
</evidence>
<organism evidence="11 12">
    <name type="scientific">Cyprinodon variegatus</name>
    <name type="common">Sheepshead minnow</name>
    <dbReference type="NCBI Taxonomy" id="28743"/>
    <lineage>
        <taxon>Eukaryota</taxon>
        <taxon>Metazoa</taxon>
        <taxon>Chordata</taxon>
        <taxon>Craniata</taxon>
        <taxon>Vertebrata</taxon>
        <taxon>Euteleostomi</taxon>
        <taxon>Actinopterygii</taxon>
        <taxon>Neopterygii</taxon>
        <taxon>Teleostei</taxon>
        <taxon>Neoteleostei</taxon>
        <taxon>Acanthomorphata</taxon>
        <taxon>Ovalentaria</taxon>
        <taxon>Atherinomorphae</taxon>
        <taxon>Cyprinodontiformes</taxon>
        <taxon>Cyprinodontidae</taxon>
        <taxon>Cyprinodon</taxon>
    </lineage>
</organism>
<sequence>MQRFVGTEVMPSIRLMCNRTLVKEIKKYEPAAHIKMHPPRAPQVNKTSNFTLISWSLGEPVSRYSFGFSYQLQIKQKEQQWENSAKLYTDKKEMKVRDGELQGHLEVRVRVKPLKRNNSHWSEWSGITSWQEIAEKKDSTPEQIPVRWILLPLSLCLIIVLVLAQFKSCKTLGLFKGKQISNPSEYFHSVHQGNLKEWLNPLSGTQSFFEPPPCDQFSHVEVCEDWNETAPSPSPTSSSRTAFFHFQRSQTSSLETSDMPYNSSSFSTFSNKGYFLSSSSGDSAGANPNLTYFTYQDNFQNLPCIPNFSPCDPLTPYPEYESLNRQPESPDSGFGFMKEDEMKETGVICKEGKEVLSDGKLPSPLLLIPLQLPSRPPFSPPATPATLIQPPESPQMDVAEIDTGTSTSLAAQPVSGAMSRSSSMPVEPYETGYMTLKELQMTFSNKSI</sequence>
<keyword evidence="8" id="KW-0325">Glycoprotein</keyword>